<feature type="domain" description="EGF-like calcium-binding" evidence="7">
    <location>
        <begin position="121"/>
        <end position="161"/>
    </location>
</feature>
<dbReference type="PANTHER" id="PTHR24042:SF5">
    <property type="entry name" value="EGF-LIKE CALCIUM-BINDING DOMAIN-CONTAINING PROTEIN"/>
    <property type="match status" value="1"/>
</dbReference>
<name>A0A2T7P6Z2_POMCA</name>
<dbReference type="STRING" id="400727.A0A2T7P6Z2"/>
<dbReference type="InterPro" id="IPR049883">
    <property type="entry name" value="NOTCH1_EGF-like"/>
</dbReference>
<dbReference type="GO" id="GO:0008201">
    <property type="term" value="F:heparin binding"/>
    <property type="evidence" value="ECO:0007669"/>
    <property type="project" value="TreeGrafter"/>
</dbReference>
<dbReference type="PROSITE" id="PS01187">
    <property type="entry name" value="EGF_CA"/>
    <property type="match status" value="1"/>
</dbReference>
<dbReference type="EMBL" id="PZQS01000006">
    <property type="protein sequence ID" value="PVD29195.1"/>
    <property type="molecule type" value="Genomic_DNA"/>
</dbReference>
<evidence type="ECO:0000256" key="5">
    <source>
        <dbReference type="ARBA" id="ARBA00023180"/>
    </source>
</evidence>
<evidence type="ECO:0000256" key="4">
    <source>
        <dbReference type="ARBA" id="ARBA00023157"/>
    </source>
</evidence>
<dbReference type="Proteomes" id="UP000245119">
    <property type="component" value="Linkage Group LG6"/>
</dbReference>
<dbReference type="SMART" id="SM00179">
    <property type="entry name" value="EGF_CA"/>
    <property type="match status" value="2"/>
</dbReference>
<evidence type="ECO:0000256" key="3">
    <source>
        <dbReference type="ARBA" id="ARBA00022737"/>
    </source>
</evidence>
<dbReference type="InterPro" id="IPR051586">
    <property type="entry name" value="PKC-binding_NELL"/>
</dbReference>
<evidence type="ECO:0000313" key="9">
    <source>
        <dbReference type="Proteomes" id="UP000245119"/>
    </source>
</evidence>
<feature type="domain" description="EGF-like calcium-binding" evidence="7">
    <location>
        <begin position="76"/>
        <end position="120"/>
    </location>
</feature>
<keyword evidence="1" id="KW-0245">EGF-like domain</keyword>
<dbReference type="InterPro" id="IPR009030">
    <property type="entry name" value="Growth_fac_rcpt_cys_sf"/>
</dbReference>
<evidence type="ECO:0000313" key="8">
    <source>
        <dbReference type="EMBL" id="PVD29195.1"/>
    </source>
</evidence>
<evidence type="ECO:0000256" key="1">
    <source>
        <dbReference type="ARBA" id="ARBA00022536"/>
    </source>
</evidence>
<dbReference type="SUPFAM" id="SSF57184">
    <property type="entry name" value="Growth factor receptor domain"/>
    <property type="match status" value="1"/>
</dbReference>
<organism evidence="8 9">
    <name type="scientific">Pomacea canaliculata</name>
    <name type="common">Golden apple snail</name>
    <dbReference type="NCBI Taxonomy" id="400727"/>
    <lineage>
        <taxon>Eukaryota</taxon>
        <taxon>Metazoa</taxon>
        <taxon>Spiralia</taxon>
        <taxon>Lophotrochozoa</taxon>
        <taxon>Mollusca</taxon>
        <taxon>Gastropoda</taxon>
        <taxon>Caenogastropoda</taxon>
        <taxon>Architaenioglossa</taxon>
        <taxon>Ampullarioidea</taxon>
        <taxon>Ampullariidae</taxon>
        <taxon>Pomacea</taxon>
    </lineage>
</organism>
<dbReference type="CDD" id="cd00054">
    <property type="entry name" value="EGF_CA"/>
    <property type="match status" value="1"/>
</dbReference>
<dbReference type="FunFam" id="2.10.25.10:FF:000038">
    <property type="entry name" value="Fibrillin 2"/>
    <property type="match status" value="1"/>
</dbReference>
<protein>
    <recommendedName>
        <fullName evidence="7">EGF-like calcium-binding domain-containing protein</fullName>
    </recommendedName>
</protein>
<keyword evidence="9" id="KW-1185">Reference proteome</keyword>
<dbReference type="GO" id="GO:0005509">
    <property type="term" value="F:calcium ion binding"/>
    <property type="evidence" value="ECO:0007669"/>
    <property type="project" value="InterPro"/>
</dbReference>
<dbReference type="PROSITE" id="PS00010">
    <property type="entry name" value="ASX_HYDROXYL"/>
    <property type="match status" value="1"/>
</dbReference>
<proteinExistence type="predicted"/>
<feature type="compositionally biased region" description="Acidic residues" evidence="6">
    <location>
        <begin position="26"/>
        <end position="35"/>
    </location>
</feature>
<sequence length="173" mass="19172">MQDSDCGAWSTECKAMRAGGAQPDGEAGEDGEVGEMGEPLPHKEVEQSRLKDVLRLTNRTKKTLRRGVGVEGPLYIDECTTEGGRYGHHCHKNTVCVNTIGSYQCKCHDGHNRLDAYTCADYDECLEGIHNCHTDAECINAQGSYECRILQLTRATTETFVRSIHQFGCFLVI</sequence>
<evidence type="ECO:0000256" key="6">
    <source>
        <dbReference type="SAM" id="MobiDB-lite"/>
    </source>
</evidence>
<feature type="region of interest" description="Disordered" evidence="6">
    <location>
        <begin position="17"/>
        <end position="45"/>
    </location>
</feature>
<comment type="caution">
    <text evidence="8">The sequence shown here is derived from an EMBL/GenBank/DDBJ whole genome shotgun (WGS) entry which is preliminary data.</text>
</comment>
<dbReference type="GO" id="GO:0005615">
    <property type="term" value="C:extracellular space"/>
    <property type="evidence" value="ECO:0007669"/>
    <property type="project" value="TreeGrafter"/>
</dbReference>
<dbReference type="InterPro" id="IPR018097">
    <property type="entry name" value="EGF_Ca-bd_CS"/>
</dbReference>
<keyword evidence="3" id="KW-0677">Repeat</keyword>
<keyword evidence="4" id="KW-1015">Disulfide bond</keyword>
<dbReference type="AlphaFoldDB" id="A0A2T7P6Z2"/>
<evidence type="ECO:0000259" key="7">
    <source>
        <dbReference type="SMART" id="SM00179"/>
    </source>
</evidence>
<keyword evidence="2" id="KW-0732">Signal</keyword>
<dbReference type="InterPro" id="IPR001881">
    <property type="entry name" value="EGF-like_Ca-bd_dom"/>
</dbReference>
<accession>A0A2T7P6Z2</accession>
<dbReference type="Pfam" id="PF07645">
    <property type="entry name" value="EGF_CA"/>
    <property type="match status" value="2"/>
</dbReference>
<reference evidence="8 9" key="1">
    <citation type="submission" date="2018-04" db="EMBL/GenBank/DDBJ databases">
        <title>The genome of golden apple snail Pomacea canaliculata provides insight into stress tolerance and invasive adaptation.</title>
        <authorList>
            <person name="Liu C."/>
            <person name="Liu B."/>
            <person name="Ren Y."/>
            <person name="Zhang Y."/>
            <person name="Wang H."/>
            <person name="Li S."/>
            <person name="Jiang F."/>
            <person name="Yin L."/>
            <person name="Zhang G."/>
            <person name="Qian W."/>
            <person name="Fan W."/>
        </authorList>
    </citation>
    <scope>NUCLEOTIDE SEQUENCE [LARGE SCALE GENOMIC DNA]</scope>
    <source>
        <strain evidence="8">SZHN2017</strain>
        <tissue evidence="8">Muscle</tissue>
    </source>
</reference>
<evidence type="ECO:0000256" key="2">
    <source>
        <dbReference type="ARBA" id="ARBA00022729"/>
    </source>
</evidence>
<dbReference type="PANTHER" id="PTHR24042">
    <property type="entry name" value="NEL HOMOLOG"/>
    <property type="match status" value="1"/>
</dbReference>
<dbReference type="OrthoDB" id="6516201at2759"/>
<dbReference type="Gene3D" id="2.10.25.10">
    <property type="entry name" value="Laminin"/>
    <property type="match status" value="2"/>
</dbReference>
<keyword evidence="5" id="KW-0325">Glycoprotein</keyword>
<dbReference type="InterPro" id="IPR000152">
    <property type="entry name" value="EGF-type_Asp/Asn_hydroxyl_site"/>
</dbReference>
<gene>
    <name evidence="8" type="ORF">C0Q70_11792</name>
</gene>